<feature type="region of interest" description="Disordered" evidence="1">
    <location>
        <begin position="25"/>
        <end position="65"/>
    </location>
</feature>
<protein>
    <submittedName>
        <fullName evidence="2">Uncharacterized protein</fullName>
    </submittedName>
</protein>
<dbReference type="Proteomes" id="UP000249218">
    <property type="component" value="Unassembled WGS sequence"/>
</dbReference>
<feature type="compositionally biased region" description="Basic and acidic residues" evidence="1">
    <location>
        <begin position="236"/>
        <end position="245"/>
    </location>
</feature>
<sequence>MEGSGEGMVAIVQGLDNSGITLTVMNQNQRQHSDRRRSPRTPRMQFGSTTLPDINQRSSVETSTEQNQYYVQNLTTERQNLTADRQNNTHTSQKTTGAQICDGRYASSYKTSHCMVTPTSPPDMVSEFPPQRRVICRGQGNFEVGGRGSMHYRTSPVTTRGRHYAGSQTWSDRGFHRSRVSKGTEAFVDSLRKYPSVSPVGSVSSDIIERIIKYTQSKNAKVPRPTRSMRSLHKQKSSDTDDLYKVSKHQQTYTRNQDSDNRTYSTVQLGYRGKARNFKLYSPVSESRYTRESRYKDNPFNTSYDYLKAGKSSYARSERGPSRSPSPTIMTERVSRADRPTRSARPMRVDGPNRSFRDMSLVDVSRYIRSTIREIYSERPVVFQVCPKLRSRYNQHKKVCPAHSDRISDSMLCDSEDQACSSSVLWRFLTSLSGCSMPTSHSVGVSCSGNFCVCSKSTQCGCVARDVAASTSACDCKNDQCKTTSCQCCPVTAEKSSQGLKCECKHVILKEPAPCDCVLADRMYYYNRIDEEISLWLKEVPVHGIESQETKKKREKMIRDIKKSVKSLPDDKKYDENAENELRDFVDDLPMWCPGKDKDDETSFRKDLADKLVKRILKVPRKPDRLRDVITRFVRDLSYQEDEEEPDEEEVVENFVNKLKPLTQERPEDDGEYRVILKDQIIPLLNDLPLEIIDDKTLKQLANKLATAIVALPRHIGPPEDRNDLSDDFEDNIDDWLNDVVAARSSIDPVKGDRKSIEELARRLNKIKAEESGEDADKQIKSEVGKLIGPIDLPDDTKDELMDDLLEELEGTAQMKNLENLNDDELHEILMDWLNKLPDIDELTPHNLEKLARDLAKKIKEGKAQGSATLEDDINNCLVEANIILDPAVGSKHIEELMKKLQLWPSNTFYTNQAKKLMIDDIYHVIDDAQISDDKRDELKKKVEYIIENNLDMTLVDAEDLQEDVKEAILGDMDQLLSRIEFPLESRLLLKSKISTAFLKDFDKSCAAMNRTKGDIKELVAKQVKGELDDLPISREEKKNLIKKVKRSVGENIKKPLPEDIHDTITDEVCEVVERSPICKDRGIVHYLKDLLSFAICKVLNIFTPVRTYVGDIQSKVELDVGDVIDKSPINADKKKDLKNNLQDILAENEDRRLSIEAKETVKEDVVDVVSDLSIPEAKKKDLKEKVRESISKDFDDALSVPKQDIGKIKNKLSRNVNNAIETSPVSRDVKSHLKTGIKPVIDKNLDTTLSDEQRDAIVDDVLDILKDTLPEDKARRLRKKLIKTLENQQPPKVLTEDVKDTIKDEVVDMIDDTSIPEDKKDPLKMLLKAKLDDSVGEPIPDATGKIKTDMYYAIENSPISKEDKRILKNKTMDVLIKSLGGTSMKDITMDKYNNLITKDINKVIDKLPVSSKQNDLMRRKMKQKIGSILYRPLTEEVKYNIEHDVMQIFKDPTIPKDILDILKANLNLIFDKDLEDMSAEGKDTGTIKEALIKDFRQLLHDTPLPKEKKAKILEKMLDALNENLDRRMSDDIQDRINKELEKIVNNSAIPESKLDAVKDKLADIVSGHGLVPSAVRPETIDEIEIGELIYQDVGKIIETFPVSANKKENMKKVLKTMLVNSLYRPISEDVKKKIKLDIGNTINKINIPDEDRHKLKTNIAAAITKECEKQTALGNDLDEIKIALKRSINDQIEESPMSEDRRILLMYKIEDLLTDNIVRPLTDEVRENIRGKLDTFVSEAPIAKKNKGKERMN</sequence>
<feature type="region of interest" description="Disordered" evidence="1">
    <location>
        <begin position="218"/>
        <end position="268"/>
    </location>
</feature>
<accession>A0A2W1BKD1</accession>
<keyword evidence="3" id="KW-1185">Reference proteome</keyword>
<gene>
    <name evidence="2" type="primary">HaOG211825</name>
    <name evidence="2" type="ORF">B5X24_HaOG211825</name>
</gene>
<proteinExistence type="predicted"/>
<evidence type="ECO:0000256" key="1">
    <source>
        <dbReference type="SAM" id="MobiDB-lite"/>
    </source>
</evidence>
<dbReference type="EMBL" id="KZ150216">
    <property type="protein sequence ID" value="PZC72133.1"/>
    <property type="molecule type" value="Genomic_DNA"/>
</dbReference>
<evidence type="ECO:0000313" key="3">
    <source>
        <dbReference type="Proteomes" id="UP000249218"/>
    </source>
</evidence>
<evidence type="ECO:0000313" key="2">
    <source>
        <dbReference type="EMBL" id="PZC72133.1"/>
    </source>
</evidence>
<feature type="compositionally biased region" description="Polar residues" evidence="1">
    <location>
        <begin position="46"/>
        <end position="65"/>
    </location>
</feature>
<feature type="region of interest" description="Disordered" evidence="1">
    <location>
        <begin position="311"/>
        <end position="352"/>
    </location>
</feature>
<dbReference type="OrthoDB" id="6926004at2759"/>
<organism evidence="2 3">
    <name type="scientific">Helicoverpa armigera</name>
    <name type="common">Cotton bollworm</name>
    <name type="synonym">Heliothis armigera</name>
    <dbReference type="NCBI Taxonomy" id="29058"/>
    <lineage>
        <taxon>Eukaryota</taxon>
        <taxon>Metazoa</taxon>
        <taxon>Ecdysozoa</taxon>
        <taxon>Arthropoda</taxon>
        <taxon>Hexapoda</taxon>
        <taxon>Insecta</taxon>
        <taxon>Pterygota</taxon>
        <taxon>Neoptera</taxon>
        <taxon>Endopterygota</taxon>
        <taxon>Lepidoptera</taxon>
        <taxon>Glossata</taxon>
        <taxon>Ditrysia</taxon>
        <taxon>Noctuoidea</taxon>
        <taxon>Noctuidae</taxon>
        <taxon>Heliothinae</taxon>
        <taxon>Helicoverpa</taxon>
    </lineage>
</organism>
<reference evidence="2 3" key="1">
    <citation type="journal article" date="2017" name="BMC Biol.">
        <title>Genomic innovations, transcriptional plasticity and gene loss underlying the evolution and divergence of two highly polyphagous and invasive Helicoverpa pest species.</title>
        <authorList>
            <person name="Pearce S.L."/>
            <person name="Clarke D.F."/>
            <person name="East P.D."/>
            <person name="Elfekih S."/>
            <person name="Gordon K.H."/>
            <person name="Jermiin L.S."/>
            <person name="McGaughran A."/>
            <person name="Oakeshott J.G."/>
            <person name="Papanikolaou A."/>
            <person name="Perera O.P."/>
            <person name="Rane R.V."/>
            <person name="Richards S."/>
            <person name="Tay W.T."/>
            <person name="Walsh T.K."/>
            <person name="Anderson A."/>
            <person name="Anderson C.J."/>
            <person name="Asgari S."/>
            <person name="Board P.G."/>
            <person name="Bretschneider A."/>
            <person name="Campbell P.M."/>
            <person name="Chertemps T."/>
            <person name="Christeller J.T."/>
            <person name="Coppin C.W."/>
            <person name="Downes S.J."/>
            <person name="Duan G."/>
            <person name="Farnsworth C.A."/>
            <person name="Good R.T."/>
            <person name="Han L.B."/>
            <person name="Han Y.C."/>
            <person name="Hatje K."/>
            <person name="Horne I."/>
            <person name="Huang Y.P."/>
            <person name="Hughes D.S."/>
            <person name="Jacquin-Joly E."/>
            <person name="James W."/>
            <person name="Jhangiani S."/>
            <person name="Kollmar M."/>
            <person name="Kuwar S.S."/>
            <person name="Li S."/>
            <person name="Liu N.Y."/>
            <person name="Maibeche M.T."/>
            <person name="Miller J.R."/>
            <person name="Montagne N."/>
            <person name="Perry T."/>
            <person name="Qu J."/>
            <person name="Song S.V."/>
            <person name="Sutton G.G."/>
            <person name="Vogel H."/>
            <person name="Walenz B.P."/>
            <person name="Xu W."/>
            <person name="Zhang H.J."/>
            <person name="Zou Z."/>
            <person name="Batterham P."/>
            <person name="Edwards O.R."/>
            <person name="Feyereisen R."/>
            <person name="Gibbs R.A."/>
            <person name="Heckel D.G."/>
            <person name="McGrath A."/>
            <person name="Robin C."/>
            <person name="Scherer S.E."/>
            <person name="Worley K.C."/>
            <person name="Wu Y.D."/>
        </authorList>
    </citation>
    <scope>NUCLEOTIDE SEQUENCE [LARGE SCALE GENOMIC DNA]</scope>
    <source>
        <strain evidence="2">Harm_GR_Male_#8</strain>
        <tissue evidence="2">Whole organism</tissue>
    </source>
</reference>
<feature type="compositionally biased region" description="Polar residues" evidence="1">
    <location>
        <begin position="249"/>
        <end position="268"/>
    </location>
</feature>
<name>A0A2W1BKD1_HELAM</name>
<feature type="region of interest" description="Disordered" evidence="1">
    <location>
        <begin position="147"/>
        <end position="169"/>
    </location>
</feature>